<organism evidence="1 2">
    <name type="scientific">Brachionus calyciflorus</name>
    <dbReference type="NCBI Taxonomy" id="104777"/>
    <lineage>
        <taxon>Eukaryota</taxon>
        <taxon>Metazoa</taxon>
        <taxon>Spiralia</taxon>
        <taxon>Gnathifera</taxon>
        <taxon>Rotifera</taxon>
        <taxon>Eurotatoria</taxon>
        <taxon>Monogononta</taxon>
        <taxon>Pseudotrocha</taxon>
        <taxon>Ploima</taxon>
        <taxon>Brachionidae</taxon>
        <taxon>Brachionus</taxon>
    </lineage>
</organism>
<gene>
    <name evidence="1" type="ORF">OXX778_LOCUS18098</name>
</gene>
<dbReference type="Proteomes" id="UP000663879">
    <property type="component" value="Unassembled WGS sequence"/>
</dbReference>
<dbReference type="OrthoDB" id="10256089at2759"/>
<reference evidence="1" key="1">
    <citation type="submission" date="2021-02" db="EMBL/GenBank/DDBJ databases">
        <authorList>
            <person name="Nowell W R."/>
        </authorList>
    </citation>
    <scope>NUCLEOTIDE SEQUENCE</scope>
    <source>
        <strain evidence="1">Ploen Becks lab</strain>
    </source>
</reference>
<comment type="caution">
    <text evidence="1">The sequence shown here is derived from an EMBL/GenBank/DDBJ whole genome shotgun (WGS) entry which is preliminary data.</text>
</comment>
<accession>A0A814JEB3</accession>
<name>A0A814JEB3_9BILA</name>
<keyword evidence="2" id="KW-1185">Reference proteome</keyword>
<dbReference type="EMBL" id="CAJNOC010004862">
    <property type="protein sequence ID" value="CAF1035682.1"/>
    <property type="molecule type" value="Genomic_DNA"/>
</dbReference>
<protein>
    <submittedName>
        <fullName evidence="1">Uncharacterized protein</fullName>
    </submittedName>
</protein>
<evidence type="ECO:0000313" key="1">
    <source>
        <dbReference type="EMBL" id="CAF1035682.1"/>
    </source>
</evidence>
<sequence>MDSMSLITCNNTLKLRPLLAEKCVILTGGRDRLNNILIQFPFDSQLDKLSIDDLQTVILYLASIPW</sequence>
<proteinExistence type="predicted"/>
<dbReference type="AlphaFoldDB" id="A0A814JEB3"/>
<evidence type="ECO:0000313" key="2">
    <source>
        <dbReference type="Proteomes" id="UP000663879"/>
    </source>
</evidence>